<evidence type="ECO:0000256" key="1">
    <source>
        <dbReference type="ARBA" id="ARBA00022448"/>
    </source>
</evidence>
<keyword evidence="3" id="KW-0547">Nucleotide-binding</keyword>
<dbReference type="EMBL" id="FUYA01000001">
    <property type="protein sequence ID" value="SKA64281.1"/>
    <property type="molecule type" value="Genomic_DNA"/>
</dbReference>
<dbReference type="InterPro" id="IPR012340">
    <property type="entry name" value="NA-bd_OB-fold"/>
</dbReference>
<accession>A0A1T4VI84</accession>
<dbReference type="InterPro" id="IPR003439">
    <property type="entry name" value="ABC_transporter-like_ATP-bd"/>
</dbReference>
<dbReference type="GO" id="GO:0015408">
    <property type="term" value="F:ABC-type ferric iron transporter activity"/>
    <property type="evidence" value="ECO:0007669"/>
    <property type="project" value="InterPro"/>
</dbReference>
<evidence type="ECO:0000313" key="7">
    <source>
        <dbReference type="EMBL" id="SKA64281.1"/>
    </source>
</evidence>
<dbReference type="SMART" id="SM00382">
    <property type="entry name" value="AAA"/>
    <property type="match status" value="1"/>
</dbReference>
<dbReference type="SUPFAM" id="SSF50331">
    <property type="entry name" value="MOP-like"/>
    <property type="match status" value="1"/>
</dbReference>
<gene>
    <name evidence="7" type="ORF">SAMN02745702_00304</name>
</gene>
<evidence type="ECO:0000256" key="2">
    <source>
        <dbReference type="ARBA" id="ARBA00022475"/>
    </source>
</evidence>
<organism evidence="7 8">
    <name type="scientific">Desulfobaculum bizertense DSM 18034</name>
    <dbReference type="NCBI Taxonomy" id="1121442"/>
    <lineage>
        <taxon>Bacteria</taxon>
        <taxon>Pseudomonadati</taxon>
        <taxon>Thermodesulfobacteriota</taxon>
        <taxon>Desulfovibrionia</taxon>
        <taxon>Desulfovibrionales</taxon>
        <taxon>Desulfovibrionaceae</taxon>
        <taxon>Desulfobaculum</taxon>
    </lineage>
</organism>
<reference evidence="7 8" key="1">
    <citation type="submission" date="2017-02" db="EMBL/GenBank/DDBJ databases">
        <authorList>
            <person name="Peterson S.W."/>
        </authorList>
    </citation>
    <scope>NUCLEOTIDE SEQUENCE [LARGE SCALE GENOMIC DNA]</scope>
    <source>
        <strain evidence="7 8">DSM 18034</strain>
    </source>
</reference>
<dbReference type="Gene3D" id="2.40.50.100">
    <property type="match status" value="1"/>
</dbReference>
<evidence type="ECO:0000259" key="6">
    <source>
        <dbReference type="PROSITE" id="PS50893"/>
    </source>
</evidence>
<feature type="domain" description="ABC transporter" evidence="6">
    <location>
        <begin position="3"/>
        <end position="236"/>
    </location>
</feature>
<dbReference type="STRING" id="1121442.SAMN02745702_00304"/>
<protein>
    <submittedName>
        <fullName evidence="7">Glycerol transport system ATP-binding protein</fullName>
    </submittedName>
</protein>
<dbReference type="InterPro" id="IPR027417">
    <property type="entry name" value="P-loop_NTPase"/>
</dbReference>
<dbReference type="Pfam" id="PF00005">
    <property type="entry name" value="ABC_tran"/>
    <property type="match status" value="1"/>
</dbReference>
<dbReference type="InterPro" id="IPR047641">
    <property type="entry name" value="ABC_transpr_MalK/UgpC-like"/>
</dbReference>
<dbReference type="PANTHER" id="PTHR43875:SF1">
    <property type="entry name" value="OSMOPROTECTIVE COMPOUNDS UPTAKE ATP-BINDING PROTEIN GGTA"/>
    <property type="match status" value="1"/>
</dbReference>
<dbReference type="GO" id="GO:0055052">
    <property type="term" value="C:ATP-binding cassette (ABC) transporter complex, substrate-binding subunit-containing"/>
    <property type="evidence" value="ECO:0007669"/>
    <property type="project" value="TreeGrafter"/>
</dbReference>
<dbReference type="InterPro" id="IPR008995">
    <property type="entry name" value="Mo/tungstate-bd_C_term_dom"/>
</dbReference>
<evidence type="ECO:0000256" key="3">
    <source>
        <dbReference type="ARBA" id="ARBA00022741"/>
    </source>
</evidence>
<dbReference type="InterPro" id="IPR013611">
    <property type="entry name" value="Transp-assoc_OB_typ2"/>
</dbReference>
<dbReference type="Gene3D" id="3.40.50.300">
    <property type="entry name" value="P-loop containing nucleotide triphosphate hydrolases"/>
    <property type="match status" value="1"/>
</dbReference>
<dbReference type="AlphaFoldDB" id="A0A1T4VI84"/>
<keyword evidence="8" id="KW-1185">Reference proteome</keyword>
<dbReference type="InterPro" id="IPR015853">
    <property type="entry name" value="ABC_transpr_FbpC"/>
</dbReference>
<keyword evidence="5" id="KW-0472">Membrane</keyword>
<keyword evidence="1" id="KW-0813">Transport</keyword>
<dbReference type="Proteomes" id="UP000189733">
    <property type="component" value="Unassembled WGS sequence"/>
</dbReference>
<proteinExistence type="predicted"/>
<keyword evidence="4 7" id="KW-0067">ATP-binding</keyword>
<name>A0A1T4VI84_9BACT</name>
<evidence type="ECO:0000256" key="4">
    <source>
        <dbReference type="ARBA" id="ARBA00022840"/>
    </source>
</evidence>
<dbReference type="OrthoDB" id="9809450at2"/>
<evidence type="ECO:0000313" key="8">
    <source>
        <dbReference type="Proteomes" id="UP000189733"/>
    </source>
</evidence>
<dbReference type="RefSeq" id="WP_078683624.1">
    <property type="nucleotide sequence ID" value="NZ_FUYA01000001.1"/>
</dbReference>
<dbReference type="GO" id="GO:0016887">
    <property type="term" value="F:ATP hydrolysis activity"/>
    <property type="evidence" value="ECO:0007669"/>
    <property type="project" value="InterPro"/>
</dbReference>
<dbReference type="SUPFAM" id="SSF52540">
    <property type="entry name" value="P-loop containing nucleoside triphosphate hydrolases"/>
    <property type="match status" value="1"/>
</dbReference>
<dbReference type="CDD" id="cd03259">
    <property type="entry name" value="ABC_Carb_Solutes_like"/>
    <property type="match status" value="1"/>
</dbReference>
<dbReference type="PROSITE" id="PS50893">
    <property type="entry name" value="ABC_TRANSPORTER_2"/>
    <property type="match status" value="1"/>
</dbReference>
<dbReference type="Gene3D" id="2.40.50.140">
    <property type="entry name" value="Nucleic acid-binding proteins"/>
    <property type="match status" value="1"/>
</dbReference>
<evidence type="ECO:0000256" key="5">
    <source>
        <dbReference type="ARBA" id="ARBA00023136"/>
    </source>
</evidence>
<dbReference type="Pfam" id="PF08402">
    <property type="entry name" value="TOBE_2"/>
    <property type="match status" value="1"/>
</dbReference>
<keyword evidence="2" id="KW-1003">Cell membrane</keyword>
<dbReference type="GO" id="GO:0005524">
    <property type="term" value="F:ATP binding"/>
    <property type="evidence" value="ECO:0007669"/>
    <property type="project" value="UniProtKB-KW"/>
</dbReference>
<dbReference type="InterPro" id="IPR003593">
    <property type="entry name" value="AAA+_ATPase"/>
</dbReference>
<sequence>MGIRIEHVTRTFDGVDVLKDLTLEVEDGAFVTMLGGLGAGKTTLLRILAGIDKPTRGRVYFDGHDVTNEPVQKLPVAMVYQQFVNYPSLTVYENIASPLRAGKGKKLPEKELDKKVQTYAELLGLSQVLTHYPEEISGGQQQRTAIARALIKEAKFTFLDEPLANLDYKLREELRGELKKILSQKGGVVVYATPEPVDALSMATHVGYMEDGEILQFGPLREVYRYPSRAEVGAYFSYPTMNLLRGSLTHDDGRSILHLGQGLDVDVSHFSEELKLSDYLVGIRAYNIHTVKIRDDLVPLKAEVSLSETIGSDTELHCCFADQPLVVLQKEVHRHRIGTEVNLYMDPHRLFLFDPDSKALVVKTFVE</sequence>
<dbReference type="PANTHER" id="PTHR43875">
    <property type="entry name" value="MALTODEXTRIN IMPORT ATP-BINDING PROTEIN MSMX"/>
    <property type="match status" value="1"/>
</dbReference>